<evidence type="ECO:0008006" key="4">
    <source>
        <dbReference type="Google" id="ProtNLM"/>
    </source>
</evidence>
<accession>A0A6P1VV76</accession>
<gene>
    <name evidence="2" type="ORF">GJR95_16600</name>
</gene>
<evidence type="ECO:0000313" key="2">
    <source>
        <dbReference type="EMBL" id="QHV96534.1"/>
    </source>
</evidence>
<feature type="signal peptide" evidence="1">
    <location>
        <begin position="1"/>
        <end position="23"/>
    </location>
</feature>
<proteinExistence type="predicted"/>
<dbReference type="EMBL" id="CP045997">
    <property type="protein sequence ID" value="QHV96534.1"/>
    <property type="molecule type" value="Genomic_DNA"/>
</dbReference>
<sequence length="144" mass="15097">MNTKIVYKLLPFFLLMIIWGCSKNDDASTIGPTSTELATAAKGVYQISSVTVSGNTTTVTPSSTNTIEIIPMDTNLVYIGVNEGKNVIAMSSVKLTGTEKAINFQETFTAGSTSGNITNGTITIRVATGTVTGNARSASYEASK</sequence>
<evidence type="ECO:0000256" key="1">
    <source>
        <dbReference type="SAM" id="SignalP"/>
    </source>
</evidence>
<keyword evidence="1" id="KW-0732">Signal</keyword>
<dbReference type="RefSeq" id="WP_162386943.1">
    <property type="nucleotide sequence ID" value="NZ_CP045997.1"/>
</dbReference>
<protein>
    <recommendedName>
        <fullName evidence="4">Lipocalin-like domain-containing protein</fullName>
    </recommendedName>
</protein>
<feature type="chain" id="PRO_5026795154" description="Lipocalin-like domain-containing protein" evidence="1">
    <location>
        <begin position="24"/>
        <end position="144"/>
    </location>
</feature>
<dbReference type="AlphaFoldDB" id="A0A6P1VV76"/>
<reference evidence="2 3" key="1">
    <citation type="submission" date="2019-11" db="EMBL/GenBank/DDBJ databases">
        <title>Spirosoma endbachense sp. nov., isolated from a natural salt meadow.</title>
        <authorList>
            <person name="Rojas J."/>
            <person name="Ambika Manirajan B."/>
            <person name="Ratering S."/>
            <person name="Suarez C."/>
            <person name="Geissler-Plaum R."/>
            <person name="Schnell S."/>
        </authorList>
    </citation>
    <scope>NUCLEOTIDE SEQUENCE [LARGE SCALE GENOMIC DNA]</scope>
    <source>
        <strain evidence="2 3">I-24</strain>
    </source>
</reference>
<organism evidence="2 3">
    <name type="scientific">Spirosoma endbachense</name>
    <dbReference type="NCBI Taxonomy" id="2666025"/>
    <lineage>
        <taxon>Bacteria</taxon>
        <taxon>Pseudomonadati</taxon>
        <taxon>Bacteroidota</taxon>
        <taxon>Cytophagia</taxon>
        <taxon>Cytophagales</taxon>
        <taxon>Cytophagaceae</taxon>
        <taxon>Spirosoma</taxon>
    </lineage>
</organism>
<dbReference type="Proteomes" id="UP000464577">
    <property type="component" value="Chromosome"/>
</dbReference>
<evidence type="ECO:0000313" key="3">
    <source>
        <dbReference type="Proteomes" id="UP000464577"/>
    </source>
</evidence>
<dbReference type="KEGG" id="senf:GJR95_16600"/>
<keyword evidence="3" id="KW-1185">Reference proteome</keyword>
<name>A0A6P1VV76_9BACT</name>